<keyword evidence="3" id="KW-1185">Reference proteome</keyword>
<dbReference type="EMBL" id="LWID01000002">
    <property type="protein sequence ID" value="MDG6896384.1"/>
    <property type="molecule type" value="Genomic_DNA"/>
</dbReference>
<proteinExistence type="predicted"/>
<organism evidence="2 3">
    <name type="scientific">Volucribacter amazonae</name>
    <dbReference type="NCBI Taxonomy" id="256731"/>
    <lineage>
        <taxon>Bacteria</taxon>
        <taxon>Pseudomonadati</taxon>
        <taxon>Pseudomonadota</taxon>
        <taxon>Gammaproteobacteria</taxon>
        <taxon>Pasteurellales</taxon>
        <taxon>Pasteurellaceae</taxon>
        <taxon>Volucribacter</taxon>
    </lineage>
</organism>
<comment type="caution">
    <text evidence="2">The sequence shown here is derived from an EMBL/GenBank/DDBJ whole genome shotgun (WGS) entry which is preliminary data.</text>
</comment>
<name>A0A9X4SRA8_9PAST</name>
<dbReference type="Proteomes" id="UP001155500">
    <property type="component" value="Unassembled WGS sequence"/>
</dbReference>
<evidence type="ECO:0000313" key="1">
    <source>
        <dbReference type="EMBL" id="MDG6896384.1"/>
    </source>
</evidence>
<gene>
    <name evidence="1" type="ORF">A6A20_12340</name>
    <name evidence="2" type="ORF">A6A20_12550</name>
</gene>
<dbReference type="AlphaFoldDB" id="A0A9X4SRA8"/>
<reference evidence="2" key="1">
    <citation type="submission" date="2016-03" db="EMBL/GenBank/DDBJ databases">
        <title>Co-evolution between Pasteurellaceae and their hosts.</title>
        <authorList>
            <person name="Hansen M.J."/>
            <person name="Bojesen A.M."/>
            <person name="Planet P."/>
        </authorList>
    </citation>
    <scope>NUCLEOTIDE SEQUENCE</scope>
    <source>
        <strain evidence="2">146/S8/89</strain>
    </source>
</reference>
<sequence length="340" mass="41098">MMSKSIKPRKKKYRTFGYTSTLKATVYNKANKKKHRNNLPYFMQNNQRKDYAYIIWFFLQRLETHDINKNAYLNALRLAKYQREAIRRERREVLEVLFANLLSYCDFSPDSNYLFEVRANIEHLAKMCNQSYLSWDNKNGKKRVRYDTILNAINMLEEAELITVLREYDKAGRKHKAMRIWLNVEFFLMFGITEKQLRKLLVDFHKYQFVNNRLDKTFKEYEKHLAKLENKSVADIKTHHSLRNLLIKRRKDLLGEHIIKFVSQRKPTDYLSFNIESDVFKPCFRSFADCNTPEEVYKLQKRLWDKERIRERARLKAANDRAYSKALMQSYTDELQRSYA</sequence>
<dbReference type="EMBL" id="LWID01000002">
    <property type="protein sequence ID" value="MDG6896426.1"/>
    <property type="molecule type" value="Genomic_DNA"/>
</dbReference>
<protein>
    <submittedName>
        <fullName evidence="2">Replication protein</fullName>
    </submittedName>
</protein>
<evidence type="ECO:0000313" key="3">
    <source>
        <dbReference type="Proteomes" id="UP001155500"/>
    </source>
</evidence>
<evidence type="ECO:0000313" key="2">
    <source>
        <dbReference type="EMBL" id="MDG6896426.1"/>
    </source>
</evidence>
<accession>A0A9X4SRA8</accession>